<evidence type="ECO:0000259" key="1">
    <source>
        <dbReference type="Pfam" id="PF03435"/>
    </source>
</evidence>
<dbReference type="Gene3D" id="3.40.50.720">
    <property type="entry name" value="NAD(P)-binding Rossmann-like Domain"/>
    <property type="match status" value="1"/>
</dbReference>
<dbReference type="eggNOG" id="COG3268">
    <property type="taxonomic scope" value="Bacteria"/>
</dbReference>
<dbReference type="PANTHER" id="PTHR43781">
    <property type="entry name" value="SACCHAROPINE DEHYDROGENASE"/>
    <property type="match status" value="1"/>
</dbReference>
<dbReference type="InterPro" id="IPR005097">
    <property type="entry name" value="Sacchrp_dh_NADP-bd"/>
</dbReference>
<dbReference type="Proteomes" id="UP000024329">
    <property type="component" value="Unassembled WGS sequence"/>
</dbReference>
<dbReference type="EMBL" id="JFYZ01000005">
    <property type="protein sequence ID" value="EZP82895.1"/>
    <property type="molecule type" value="Genomic_DNA"/>
</dbReference>
<protein>
    <submittedName>
        <fullName evidence="2">Integral membrane protein</fullName>
    </submittedName>
</protein>
<dbReference type="PATRIC" id="fig|158500.4.peg.1863"/>
<name>A0A031K111_9SPHN</name>
<accession>A0A031K111</accession>
<evidence type="ECO:0000313" key="3">
    <source>
        <dbReference type="Proteomes" id="UP000024329"/>
    </source>
</evidence>
<dbReference type="RefSeq" id="WP_036525208.1">
    <property type="nucleotide sequence ID" value="NZ_JFYZ01000005.1"/>
</dbReference>
<dbReference type="AlphaFoldDB" id="A0A031K111"/>
<evidence type="ECO:0000313" key="2">
    <source>
        <dbReference type="EMBL" id="EZP82895.1"/>
    </source>
</evidence>
<organism evidence="2 3">
    <name type="scientific">Novosphingobium resinovorum</name>
    <dbReference type="NCBI Taxonomy" id="158500"/>
    <lineage>
        <taxon>Bacteria</taxon>
        <taxon>Pseudomonadati</taxon>
        <taxon>Pseudomonadota</taxon>
        <taxon>Alphaproteobacteria</taxon>
        <taxon>Sphingomonadales</taxon>
        <taxon>Sphingomonadaceae</taxon>
        <taxon>Novosphingobium</taxon>
    </lineage>
</organism>
<dbReference type="Pfam" id="PF03435">
    <property type="entry name" value="Sacchrp_dh_NADP"/>
    <property type="match status" value="1"/>
</dbReference>
<comment type="caution">
    <text evidence="2">The sequence shown here is derived from an EMBL/GenBank/DDBJ whole genome shotgun (WGS) entry which is preliminary data.</text>
</comment>
<reference evidence="2 3" key="1">
    <citation type="submission" date="2014-03" db="EMBL/GenBank/DDBJ databases">
        <title>Whole genome sequence of Novosphingobium resinovorum KF1.</title>
        <authorList>
            <person name="Gan H.M."/>
            <person name="Gan H.Y."/>
            <person name="Chew T.H."/>
            <person name="Savka M.A."/>
        </authorList>
    </citation>
    <scope>NUCLEOTIDE SEQUENCE [LARGE SCALE GENOMIC DNA]</scope>
    <source>
        <strain evidence="2 3">KF1</strain>
    </source>
</reference>
<feature type="domain" description="Saccharopine dehydrogenase NADP binding" evidence="1">
    <location>
        <begin position="5"/>
        <end position="123"/>
    </location>
</feature>
<gene>
    <name evidence="2" type="ORF">BV97_01819</name>
</gene>
<dbReference type="SUPFAM" id="SSF51735">
    <property type="entry name" value="NAD(P)-binding Rossmann-fold domains"/>
    <property type="match status" value="1"/>
</dbReference>
<dbReference type="InterPro" id="IPR036291">
    <property type="entry name" value="NAD(P)-bd_dom_sf"/>
</dbReference>
<sequence length="329" mass="34457">MTKLIIYGAAGYTGRMVCANAKAHGLDFVIAGRVKDQGRLELLAAELGAEYRLFTADDRAAAHAAMDGIGVLVNCAGPFMHTAEPLMRACLAAGVHYLGIAAEMDSYRLAETLDAEARAKGIMLLPGCGGSVAMLGSLAGHAAKRVAGPIRLSIALHVTGGFSRGSAVSASENVTAQTLHRIDGALVGRNADEVRAFDFGKGPAMAFPVTLPDLITIWHSTGIPNIETFVYVAEGAFPEGDLAQMPDGPTLEQREANRYHAAVEVTGRDGTVVRSLLDTVNGYTFTTIAAAEAARRVIGGEARPGFQTPATLFGNGFAETIADTRIVDQ</sequence>
<dbReference type="PANTHER" id="PTHR43781:SF1">
    <property type="entry name" value="SACCHAROPINE DEHYDROGENASE"/>
    <property type="match status" value="1"/>
</dbReference>
<proteinExistence type="predicted"/>